<evidence type="ECO:0000313" key="3">
    <source>
        <dbReference type="Proteomes" id="UP001491310"/>
    </source>
</evidence>
<dbReference type="EMBL" id="JALJOT010000007">
    <property type="protein sequence ID" value="KAK9908702.1"/>
    <property type="molecule type" value="Genomic_DNA"/>
</dbReference>
<name>A0ABR2YP93_9CHLO</name>
<gene>
    <name evidence="2" type="ORF">WJX75_001701</name>
</gene>
<dbReference type="Proteomes" id="UP001491310">
    <property type="component" value="Unassembled WGS sequence"/>
</dbReference>
<accession>A0ABR2YP93</accession>
<comment type="caution">
    <text evidence="2">The sequence shown here is derived from an EMBL/GenBank/DDBJ whole genome shotgun (WGS) entry which is preliminary data.</text>
</comment>
<evidence type="ECO:0000256" key="1">
    <source>
        <dbReference type="SAM" id="MobiDB-lite"/>
    </source>
</evidence>
<protein>
    <submittedName>
        <fullName evidence="2">Uncharacterized protein</fullName>
    </submittedName>
</protein>
<sequence length="138" mass="15193">MNFIPAPRGNKNPYGRQYIRTLSADEPAANQRKSNPVAFRKKSNPQKLRELAADIGGTPADETAGQGTAGTDIDSVVIEFGPSHTSQEIQRTLEELKVDRKAAWLQHCLYYLRGSGMGRGRKGLRTLIAGVRAPHSRH</sequence>
<proteinExistence type="predicted"/>
<feature type="region of interest" description="Disordered" evidence="1">
    <location>
        <begin position="24"/>
        <end position="46"/>
    </location>
</feature>
<keyword evidence="3" id="KW-1185">Reference proteome</keyword>
<evidence type="ECO:0000313" key="2">
    <source>
        <dbReference type="EMBL" id="KAK9908702.1"/>
    </source>
</evidence>
<organism evidence="2 3">
    <name type="scientific">Coccomyxa subellipsoidea</name>
    <dbReference type="NCBI Taxonomy" id="248742"/>
    <lineage>
        <taxon>Eukaryota</taxon>
        <taxon>Viridiplantae</taxon>
        <taxon>Chlorophyta</taxon>
        <taxon>core chlorophytes</taxon>
        <taxon>Trebouxiophyceae</taxon>
        <taxon>Trebouxiophyceae incertae sedis</taxon>
        <taxon>Coccomyxaceae</taxon>
        <taxon>Coccomyxa</taxon>
    </lineage>
</organism>
<reference evidence="2 3" key="1">
    <citation type="journal article" date="2024" name="Nat. Commun.">
        <title>Phylogenomics reveals the evolutionary origins of lichenization in chlorophyte algae.</title>
        <authorList>
            <person name="Puginier C."/>
            <person name="Libourel C."/>
            <person name="Otte J."/>
            <person name="Skaloud P."/>
            <person name="Haon M."/>
            <person name="Grisel S."/>
            <person name="Petersen M."/>
            <person name="Berrin J.G."/>
            <person name="Delaux P.M."/>
            <person name="Dal Grande F."/>
            <person name="Keller J."/>
        </authorList>
    </citation>
    <scope>NUCLEOTIDE SEQUENCE [LARGE SCALE GENOMIC DNA]</scope>
    <source>
        <strain evidence="2 3">SAG 216-7</strain>
    </source>
</reference>